<dbReference type="PANTHER" id="PTHR30204:SF93">
    <property type="entry name" value="HTH MERR-TYPE DOMAIN-CONTAINING PROTEIN"/>
    <property type="match status" value="1"/>
</dbReference>
<evidence type="ECO:0000313" key="5">
    <source>
        <dbReference type="Proteomes" id="UP000306628"/>
    </source>
</evidence>
<dbReference type="OrthoDB" id="9809391at2"/>
<dbReference type="EMBL" id="VCKX01000220">
    <property type="protein sequence ID" value="TMR25829.1"/>
    <property type="molecule type" value="Genomic_DNA"/>
</dbReference>
<feature type="region of interest" description="Disordered" evidence="2">
    <location>
        <begin position="428"/>
        <end position="451"/>
    </location>
</feature>
<comment type="caution">
    <text evidence="4">The sequence shown here is derived from an EMBL/GenBank/DDBJ whole genome shotgun (WGS) entry which is preliminary data.</text>
</comment>
<dbReference type="InterPro" id="IPR009061">
    <property type="entry name" value="DNA-bd_dom_put_sf"/>
</dbReference>
<reference evidence="4 5" key="1">
    <citation type="submission" date="2019-05" db="EMBL/GenBank/DDBJ databases">
        <title>Draft genome sequence of Nonomuraea zeae DSM 100528.</title>
        <authorList>
            <person name="Saricaoglu S."/>
            <person name="Isik K."/>
        </authorList>
    </citation>
    <scope>NUCLEOTIDE SEQUENCE [LARGE SCALE GENOMIC DNA]</scope>
    <source>
        <strain evidence="4 5">DSM 100528</strain>
    </source>
</reference>
<feature type="domain" description="HTH merR-type" evidence="3">
    <location>
        <begin position="125"/>
        <end position="193"/>
    </location>
</feature>
<dbReference type="AlphaFoldDB" id="A0A5S4FYQ5"/>
<dbReference type="GO" id="GO:0003677">
    <property type="term" value="F:DNA binding"/>
    <property type="evidence" value="ECO:0007669"/>
    <property type="project" value="UniProtKB-KW"/>
</dbReference>
<dbReference type="PROSITE" id="PS50937">
    <property type="entry name" value="HTH_MERR_2"/>
    <property type="match status" value="1"/>
</dbReference>
<keyword evidence="1" id="KW-0238">DNA-binding</keyword>
<sequence>MIRVYTLTPTQVEGGPFIRFSRFGRRLRGVHAPAAPRRPQGVLGAAPAAKRRRDAAAAPPAARGPTGSVRVRTAAGCRESARSRRECGRERGGGSGRAFPANGGTDVIERSSPRWEGQVPLRDDTFGIGDLARLTGVPVRTIRFYCDEGIIESVRSTGNHRRFDSTAVERLGLVRRLRGLGLGLSAIALVLAGERTVGEIVAAERAALDLRLADLSWRRAALRAVEEAGPAERADRLELLAAVEDGVTARDALVDFWRRTMVAPVSPEMFRSFVTMAVPEPPPDPTPPQVVAYAELVGLVTDRSLTRGLRARSHANTVVIGDEDELMWGVGEACALVEPLVLAGEAPREGPELDRFVAAHATVRRSGDTPAFRRELLANVEPDRDPRMRRYWRLVGEVSGEPATLGATHLWLTDSLERSLEHLVSAPPGGPIGGSRALPPWPAAARPTSGR</sequence>
<organism evidence="4 5">
    <name type="scientific">Nonomuraea zeae</name>
    <dbReference type="NCBI Taxonomy" id="1642303"/>
    <lineage>
        <taxon>Bacteria</taxon>
        <taxon>Bacillati</taxon>
        <taxon>Actinomycetota</taxon>
        <taxon>Actinomycetes</taxon>
        <taxon>Streptosporangiales</taxon>
        <taxon>Streptosporangiaceae</taxon>
        <taxon>Nonomuraea</taxon>
    </lineage>
</organism>
<dbReference type="GO" id="GO:0003700">
    <property type="term" value="F:DNA-binding transcription factor activity"/>
    <property type="evidence" value="ECO:0007669"/>
    <property type="project" value="InterPro"/>
</dbReference>
<dbReference type="InterPro" id="IPR047057">
    <property type="entry name" value="MerR_fam"/>
</dbReference>
<protein>
    <submittedName>
        <fullName evidence="4">MerR family transcriptional regulator</fullName>
    </submittedName>
</protein>
<feature type="region of interest" description="Disordered" evidence="2">
    <location>
        <begin position="31"/>
        <end position="110"/>
    </location>
</feature>
<name>A0A5S4FYQ5_9ACTN</name>
<gene>
    <name evidence="4" type="ORF">ETD85_44660</name>
</gene>
<dbReference type="Pfam" id="PF13411">
    <property type="entry name" value="MerR_1"/>
    <property type="match status" value="1"/>
</dbReference>
<evidence type="ECO:0000256" key="1">
    <source>
        <dbReference type="ARBA" id="ARBA00023125"/>
    </source>
</evidence>
<evidence type="ECO:0000259" key="3">
    <source>
        <dbReference type="PROSITE" id="PS50937"/>
    </source>
</evidence>
<dbReference type="PANTHER" id="PTHR30204">
    <property type="entry name" value="REDOX-CYCLING DRUG-SENSING TRANSCRIPTIONAL ACTIVATOR SOXR"/>
    <property type="match status" value="1"/>
</dbReference>
<dbReference type="PRINTS" id="PR00040">
    <property type="entry name" value="HTHMERR"/>
</dbReference>
<keyword evidence="5" id="KW-1185">Reference proteome</keyword>
<proteinExistence type="predicted"/>
<feature type="compositionally biased region" description="Basic and acidic residues" evidence="2">
    <location>
        <begin position="79"/>
        <end position="92"/>
    </location>
</feature>
<dbReference type="Proteomes" id="UP000306628">
    <property type="component" value="Unassembled WGS sequence"/>
</dbReference>
<evidence type="ECO:0000313" key="4">
    <source>
        <dbReference type="EMBL" id="TMR25829.1"/>
    </source>
</evidence>
<evidence type="ECO:0000256" key="2">
    <source>
        <dbReference type="SAM" id="MobiDB-lite"/>
    </source>
</evidence>
<accession>A0A5S4FYQ5</accession>
<dbReference type="SMART" id="SM00422">
    <property type="entry name" value="HTH_MERR"/>
    <property type="match status" value="1"/>
</dbReference>
<dbReference type="InterPro" id="IPR000551">
    <property type="entry name" value="MerR-type_HTH_dom"/>
</dbReference>
<dbReference type="CDD" id="cd00592">
    <property type="entry name" value="HTH_MerR-like"/>
    <property type="match status" value="1"/>
</dbReference>
<feature type="compositionally biased region" description="Low complexity" evidence="2">
    <location>
        <begin position="56"/>
        <end position="65"/>
    </location>
</feature>
<dbReference type="SUPFAM" id="SSF46955">
    <property type="entry name" value="Putative DNA-binding domain"/>
    <property type="match status" value="1"/>
</dbReference>
<dbReference type="Gene3D" id="1.10.1660.10">
    <property type="match status" value="1"/>
</dbReference>